<reference evidence="2 3" key="1">
    <citation type="journal article" date="2019" name="Nat. Ecol. Evol.">
        <title>Megaphylogeny resolves global patterns of mushroom evolution.</title>
        <authorList>
            <person name="Varga T."/>
            <person name="Krizsan K."/>
            <person name="Foldi C."/>
            <person name="Dima B."/>
            <person name="Sanchez-Garcia M."/>
            <person name="Sanchez-Ramirez S."/>
            <person name="Szollosi G.J."/>
            <person name="Szarkandi J.G."/>
            <person name="Papp V."/>
            <person name="Albert L."/>
            <person name="Andreopoulos W."/>
            <person name="Angelini C."/>
            <person name="Antonin V."/>
            <person name="Barry K.W."/>
            <person name="Bougher N.L."/>
            <person name="Buchanan P."/>
            <person name="Buyck B."/>
            <person name="Bense V."/>
            <person name="Catcheside P."/>
            <person name="Chovatia M."/>
            <person name="Cooper J."/>
            <person name="Damon W."/>
            <person name="Desjardin D."/>
            <person name="Finy P."/>
            <person name="Geml J."/>
            <person name="Haridas S."/>
            <person name="Hughes K."/>
            <person name="Justo A."/>
            <person name="Karasinski D."/>
            <person name="Kautmanova I."/>
            <person name="Kiss B."/>
            <person name="Kocsube S."/>
            <person name="Kotiranta H."/>
            <person name="LaButti K.M."/>
            <person name="Lechner B.E."/>
            <person name="Liimatainen K."/>
            <person name="Lipzen A."/>
            <person name="Lukacs Z."/>
            <person name="Mihaltcheva S."/>
            <person name="Morgado L.N."/>
            <person name="Niskanen T."/>
            <person name="Noordeloos M.E."/>
            <person name="Ohm R.A."/>
            <person name="Ortiz-Santana B."/>
            <person name="Ovrebo C."/>
            <person name="Racz N."/>
            <person name="Riley R."/>
            <person name="Savchenko A."/>
            <person name="Shiryaev A."/>
            <person name="Soop K."/>
            <person name="Spirin V."/>
            <person name="Szebenyi C."/>
            <person name="Tomsovsky M."/>
            <person name="Tulloss R.E."/>
            <person name="Uehling J."/>
            <person name="Grigoriev I.V."/>
            <person name="Vagvolgyi C."/>
            <person name="Papp T."/>
            <person name="Martin F.M."/>
            <person name="Miettinen O."/>
            <person name="Hibbett D.S."/>
            <person name="Nagy L.G."/>
        </authorList>
    </citation>
    <scope>NUCLEOTIDE SEQUENCE [LARGE SCALE GENOMIC DNA]</scope>
    <source>
        <strain evidence="2 3">CBS 962.96</strain>
    </source>
</reference>
<dbReference type="OrthoDB" id="5569250at2759"/>
<keyword evidence="3" id="KW-1185">Reference proteome</keyword>
<protein>
    <recommendedName>
        <fullName evidence="1">Protein kinase domain-containing protein</fullName>
    </recommendedName>
</protein>
<dbReference type="InterPro" id="IPR011009">
    <property type="entry name" value="Kinase-like_dom_sf"/>
</dbReference>
<evidence type="ECO:0000313" key="2">
    <source>
        <dbReference type="EMBL" id="THU88896.1"/>
    </source>
</evidence>
<name>A0A4S8LIC0_DENBC</name>
<feature type="domain" description="Protein kinase" evidence="1">
    <location>
        <begin position="65"/>
        <end position="380"/>
    </location>
</feature>
<dbReference type="PROSITE" id="PS50011">
    <property type="entry name" value="PROTEIN_KINASE_DOM"/>
    <property type="match status" value="1"/>
</dbReference>
<proteinExistence type="predicted"/>
<sequence>MRLISPILHTGYNCFLRRRESSTSSSNQLPPDSIKNARFKFPPHYSSSETKGSTRIFDVVDQPLYAYSDIVGRGSGVYPVSEVLPDGGLVPDLVIKFSWPSAKRLTEVDSLTHLRDECPELRPYVPELIFSAKYDSGVDLQLPRFGIRPAADWKQDGLELRDLVVLVTRKYQHLSDVKTLEEFKSVFIDLVEAHHRAYTKGHILHRDLSLNNLMFGRDKDGKARGILNDWDLSSAVDEDGKVKPSDTKHPIGTLPFMAIPLLLQDDEPHLYRHDLESFLYILLWAGLHYHLNGKQLSIPHREVKNWNVSEFRTCADTKLVLVQVSVRSENFFKCFTPEFRPLVDTWARPLLRLFKMAYLNQPESLPADWDNETMGGHLTFGNFMKALKCTPRKWD</sequence>
<dbReference type="InterPro" id="IPR000719">
    <property type="entry name" value="Prot_kinase_dom"/>
</dbReference>
<organism evidence="2 3">
    <name type="scientific">Dendrothele bispora (strain CBS 962.96)</name>
    <dbReference type="NCBI Taxonomy" id="1314807"/>
    <lineage>
        <taxon>Eukaryota</taxon>
        <taxon>Fungi</taxon>
        <taxon>Dikarya</taxon>
        <taxon>Basidiomycota</taxon>
        <taxon>Agaricomycotina</taxon>
        <taxon>Agaricomycetes</taxon>
        <taxon>Agaricomycetidae</taxon>
        <taxon>Agaricales</taxon>
        <taxon>Agaricales incertae sedis</taxon>
        <taxon>Dendrothele</taxon>
    </lineage>
</organism>
<dbReference type="Gene3D" id="1.10.510.10">
    <property type="entry name" value="Transferase(Phosphotransferase) domain 1"/>
    <property type="match status" value="1"/>
</dbReference>
<accession>A0A4S8LIC0</accession>
<dbReference type="PANTHER" id="PTHR38248:SF2">
    <property type="entry name" value="FUNK1 11"/>
    <property type="match status" value="1"/>
</dbReference>
<dbReference type="Proteomes" id="UP000297245">
    <property type="component" value="Unassembled WGS sequence"/>
</dbReference>
<dbReference type="PANTHER" id="PTHR38248">
    <property type="entry name" value="FUNK1 6"/>
    <property type="match status" value="1"/>
</dbReference>
<dbReference type="InterPro" id="IPR040976">
    <property type="entry name" value="Pkinase_fungal"/>
</dbReference>
<evidence type="ECO:0000259" key="1">
    <source>
        <dbReference type="PROSITE" id="PS50011"/>
    </source>
</evidence>
<evidence type="ECO:0000313" key="3">
    <source>
        <dbReference type="Proteomes" id="UP000297245"/>
    </source>
</evidence>
<dbReference type="AlphaFoldDB" id="A0A4S8LIC0"/>
<dbReference type="GO" id="GO:0005524">
    <property type="term" value="F:ATP binding"/>
    <property type="evidence" value="ECO:0007669"/>
    <property type="project" value="InterPro"/>
</dbReference>
<dbReference type="SUPFAM" id="SSF56112">
    <property type="entry name" value="Protein kinase-like (PK-like)"/>
    <property type="match status" value="1"/>
</dbReference>
<gene>
    <name evidence="2" type="ORF">K435DRAFT_761496</name>
</gene>
<dbReference type="GO" id="GO:0004672">
    <property type="term" value="F:protein kinase activity"/>
    <property type="evidence" value="ECO:0007669"/>
    <property type="project" value="InterPro"/>
</dbReference>
<dbReference type="EMBL" id="ML179390">
    <property type="protein sequence ID" value="THU88896.1"/>
    <property type="molecule type" value="Genomic_DNA"/>
</dbReference>
<dbReference type="Pfam" id="PF17667">
    <property type="entry name" value="Pkinase_fungal"/>
    <property type="match status" value="1"/>
</dbReference>